<evidence type="ECO:0000259" key="2">
    <source>
        <dbReference type="Pfam" id="PF24864"/>
    </source>
</evidence>
<evidence type="ECO:0000256" key="1">
    <source>
        <dbReference type="SAM" id="MobiDB-lite"/>
    </source>
</evidence>
<dbReference type="Pfam" id="PF24864">
    <property type="entry name" value="DUF7730"/>
    <property type="match status" value="1"/>
</dbReference>
<dbReference type="Proteomes" id="UP001296104">
    <property type="component" value="Unassembled WGS sequence"/>
</dbReference>
<feature type="compositionally biased region" description="Polar residues" evidence="1">
    <location>
        <begin position="9"/>
        <end position="22"/>
    </location>
</feature>
<name>A0AAI8YY02_9PEZI</name>
<evidence type="ECO:0000313" key="3">
    <source>
        <dbReference type="EMBL" id="CAK3996061.1"/>
    </source>
</evidence>
<sequence>MARTRAGVKSQQHYTDDNTSGRTLRKQARVDYTDQLDLEVEVKGKRPSRILNTNALLRKPKAKTTDLQATNWPTCPLLDLPGELRNRIFEYALGGCTMHIWTEGRDEVGEYVLHRKTCCRGFSPKEGAQCIKKEDEGDPWESYHSTHQDCDNTTQAGPAFALLQMCRQVHAETALLPFALNTFAFDDTEEVEFFIKRLIPKQGRAVQHISIRLAWTEDRDADSEDQEYQKEALRRQKLFKRKLLSLQSLTLLAEFENEIRFLNGEHESRAQAAMVFGMLDLERVTVAVYNSEEANDLLDDDHLIHGNLLRDWEDGLEAELKKDWAIIVKEAEAERKGKRK</sequence>
<proteinExistence type="predicted"/>
<protein>
    <recommendedName>
        <fullName evidence="2">DUF7730 domain-containing protein</fullName>
    </recommendedName>
</protein>
<dbReference type="InterPro" id="IPR056632">
    <property type="entry name" value="DUF7730"/>
</dbReference>
<gene>
    <name evidence="3" type="ORF">LECACI_7A004066</name>
</gene>
<dbReference type="AlphaFoldDB" id="A0AAI8YY02"/>
<feature type="domain" description="DUF7730" evidence="2">
    <location>
        <begin position="74"/>
        <end position="217"/>
    </location>
</feature>
<dbReference type="EMBL" id="CAVMBE010000021">
    <property type="protein sequence ID" value="CAK3996061.1"/>
    <property type="molecule type" value="Genomic_DNA"/>
</dbReference>
<dbReference type="PANTHER" id="PTHR38790">
    <property type="entry name" value="2EXR DOMAIN-CONTAINING PROTEIN-RELATED"/>
    <property type="match status" value="1"/>
</dbReference>
<reference evidence="3" key="1">
    <citation type="submission" date="2023-11" db="EMBL/GenBank/DDBJ databases">
        <authorList>
            <person name="Alioto T."/>
            <person name="Alioto T."/>
            <person name="Gomez Garrido J."/>
        </authorList>
    </citation>
    <scope>NUCLEOTIDE SEQUENCE</scope>
</reference>
<evidence type="ECO:0000313" key="4">
    <source>
        <dbReference type="Proteomes" id="UP001296104"/>
    </source>
</evidence>
<organism evidence="3 4">
    <name type="scientific">Lecanosticta acicola</name>
    <dbReference type="NCBI Taxonomy" id="111012"/>
    <lineage>
        <taxon>Eukaryota</taxon>
        <taxon>Fungi</taxon>
        <taxon>Dikarya</taxon>
        <taxon>Ascomycota</taxon>
        <taxon>Pezizomycotina</taxon>
        <taxon>Dothideomycetes</taxon>
        <taxon>Dothideomycetidae</taxon>
        <taxon>Mycosphaerellales</taxon>
        <taxon>Mycosphaerellaceae</taxon>
        <taxon>Lecanosticta</taxon>
    </lineage>
</organism>
<dbReference type="PANTHER" id="PTHR38790:SF4">
    <property type="entry name" value="2EXR DOMAIN-CONTAINING PROTEIN"/>
    <property type="match status" value="1"/>
</dbReference>
<keyword evidence="4" id="KW-1185">Reference proteome</keyword>
<comment type="caution">
    <text evidence="3">The sequence shown here is derived from an EMBL/GenBank/DDBJ whole genome shotgun (WGS) entry which is preliminary data.</text>
</comment>
<feature type="region of interest" description="Disordered" evidence="1">
    <location>
        <begin position="1"/>
        <end position="26"/>
    </location>
</feature>
<accession>A0AAI8YY02</accession>